<accession>A0A919TZU6</accession>
<keyword evidence="3 7" id="KW-0812">Transmembrane</keyword>
<evidence type="ECO:0000256" key="6">
    <source>
        <dbReference type="SAM" id="MobiDB-lite"/>
    </source>
</evidence>
<evidence type="ECO:0000313" key="10">
    <source>
        <dbReference type="Proteomes" id="UP000632740"/>
    </source>
</evidence>
<feature type="transmembrane region" description="Helical" evidence="7">
    <location>
        <begin position="173"/>
        <end position="199"/>
    </location>
</feature>
<evidence type="ECO:0000256" key="4">
    <source>
        <dbReference type="ARBA" id="ARBA00022989"/>
    </source>
</evidence>
<evidence type="ECO:0000256" key="2">
    <source>
        <dbReference type="ARBA" id="ARBA00022475"/>
    </source>
</evidence>
<dbReference type="AlphaFoldDB" id="A0A919TZU6"/>
<feature type="domain" description="Type II secretion system protein GspF" evidence="8">
    <location>
        <begin position="80"/>
        <end position="192"/>
    </location>
</feature>
<feature type="transmembrane region" description="Helical" evidence="7">
    <location>
        <begin position="6"/>
        <end position="28"/>
    </location>
</feature>
<dbReference type="InterPro" id="IPR018076">
    <property type="entry name" value="T2SS_GspF_dom"/>
</dbReference>
<sequence>MAGVESVIATGAVTCGLVVAVASWGGCLPWQPPRVRSRTLRSGRSPANDGATDPRRRRSVRPEPPVTVDVVLVLELVDAAVATGVALPRALGAVGHAVGGARGDVLRRAGAALVLGASWSTAWSGAGDELRVVAEALQPAWVTGSAPGPALRAAAEAVRRDRRSRVREAAGSLGVRLVLPLGVCFLPAFVLLGIVPMVLSFARGLVP</sequence>
<dbReference type="EMBL" id="BONK01000010">
    <property type="protein sequence ID" value="GIG22145.1"/>
    <property type="molecule type" value="Genomic_DNA"/>
</dbReference>
<dbReference type="PANTHER" id="PTHR35007">
    <property type="entry name" value="INTEGRAL MEMBRANE PROTEIN-RELATED"/>
    <property type="match status" value="1"/>
</dbReference>
<evidence type="ECO:0000259" key="8">
    <source>
        <dbReference type="Pfam" id="PF00482"/>
    </source>
</evidence>
<evidence type="ECO:0000256" key="3">
    <source>
        <dbReference type="ARBA" id="ARBA00022692"/>
    </source>
</evidence>
<keyword evidence="2" id="KW-1003">Cell membrane</keyword>
<evidence type="ECO:0000256" key="7">
    <source>
        <dbReference type="SAM" id="Phobius"/>
    </source>
</evidence>
<comment type="subcellular location">
    <subcellularLocation>
        <location evidence="1">Cell membrane</location>
        <topology evidence="1">Multi-pass membrane protein</topology>
    </subcellularLocation>
</comment>
<keyword evidence="10" id="KW-1185">Reference proteome</keyword>
<evidence type="ECO:0000313" key="9">
    <source>
        <dbReference type="EMBL" id="GIG22145.1"/>
    </source>
</evidence>
<keyword evidence="4 7" id="KW-1133">Transmembrane helix</keyword>
<gene>
    <name evidence="9" type="ORF">Cch01nite_28690</name>
</gene>
<reference evidence="9" key="1">
    <citation type="submission" date="2021-01" db="EMBL/GenBank/DDBJ databases">
        <title>Whole genome shotgun sequence of Cellulomonas chitinilytica NBRC 110799.</title>
        <authorList>
            <person name="Komaki H."/>
            <person name="Tamura T."/>
        </authorList>
    </citation>
    <scope>NUCLEOTIDE SEQUENCE</scope>
    <source>
        <strain evidence="9">NBRC 110799</strain>
    </source>
</reference>
<dbReference type="Proteomes" id="UP000632740">
    <property type="component" value="Unassembled WGS sequence"/>
</dbReference>
<feature type="region of interest" description="Disordered" evidence="6">
    <location>
        <begin position="35"/>
        <end position="62"/>
    </location>
</feature>
<keyword evidence="5 7" id="KW-0472">Membrane</keyword>
<dbReference type="GO" id="GO:0005886">
    <property type="term" value="C:plasma membrane"/>
    <property type="evidence" value="ECO:0007669"/>
    <property type="project" value="UniProtKB-SubCell"/>
</dbReference>
<protein>
    <recommendedName>
        <fullName evidence="8">Type II secretion system protein GspF domain-containing protein</fullName>
    </recommendedName>
</protein>
<evidence type="ECO:0000256" key="5">
    <source>
        <dbReference type="ARBA" id="ARBA00023136"/>
    </source>
</evidence>
<name>A0A919TZU6_9CELL</name>
<evidence type="ECO:0000256" key="1">
    <source>
        <dbReference type="ARBA" id="ARBA00004651"/>
    </source>
</evidence>
<dbReference type="Pfam" id="PF00482">
    <property type="entry name" value="T2SSF"/>
    <property type="match status" value="1"/>
</dbReference>
<comment type="caution">
    <text evidence="9">The sequence shown here is derived from an EMBL/GenBank/DDBJ whole genome shotgun (WGS) entry which is preliminary data.</text>
</comment>
<organism evidence="9 10">
    <name type="scientific">Cellulomonas chitinilytica</name>
    <dbReference type="NCBI Taxonomy" id="398759"/>
    <lineage>
        <taxon>Bacteria</taxon>
        <taxon>Bacillati</taxon>
        <taxon>Actinomycetota</taxon>
        <taxon>Actinomycetes</taxon>
        <taxon>Micrococcales</taxon>
        <taxon>Cellulomonadaceae</taxon>
        <taxon>Cellulomonas</taxon>
    </lineage>
</organism>
<dbReference type="PANTHER" id="PTHR35007:SF3">
    <property type="entry name" value="POSSIBLE CONSERVED ALANINE RICH MEMBRANE PROTEIN"/>
    <property type="match status" value="1"/>
</dbReference>
<proteinExistence type="predicted"/>